<keyword evidence="1" id="KW-0732">Signal</keyword>
<dbReference type="Gene3D" id="2.60.130.10">
    <property type="entry name" value="Aromatic compound dioxygenase"/>
    <property type="match status" value="1"/>
</dbReference>
<dbReference type="OrthoDB" id="2594565at2759"/>
<feature type="signal peptide" evidence="1">
    <location>
        <begin position="1"/>
        <end position="15"/>
    </location>
</feature>
<sequence>MLSLTVLLLASAALAHPGHDHAAEAVERAAALASMGRRSLAHCASHIAARGLASRNAARRAALVQALSKRDAATVLATNHRSNLTGVTADTDADTLFSGSNACILGPETTEGPYYVTGEYLRDNVTDGQAGVPLTVDIQIIDTNTCQPLPNVALDFWHCNSTGVYSGVVANGNGNFADKANINATFLRGIQATDSDGVVQFHTIFPGHYTGRATHIHILAHTEGHWTRLDNNTITGGTTSAHVGQLFMDQDLISQVEAEAPYNTNTQTLTENNVDFILSQEATNIDPFLEYVLLGNSIQDGIVAWIAMGINASATNTVQAAATYGPEGGVANANSMGGGPGGGAPPNGTSTVNGTAAASSVAATGTSDALPIWSMSIPLAIMAAALRFARM</sequence>
<dbReference type="AlphaFoldDB" id="A0A0J0XSB2"/>
<dbReference type="CDD" id="cd03457">
    <property type="entry name" value="intradiol_dioxygenase_like"/>
    <property type="match status" value="1"/>
</dbReference>
<reference evidence="3 4" key="1">
    <citation type="submission" date="2015-03" db="EMBL/GenBank/DDBJ databases">
        <title>Genomics and transcriptomics of the oil-accumulating basidiomycete yeast T. oleaginosus allow insights into substrate utilization and the diverse evolutionary trajectories of mating systems in fungi.</title>
        <authorList>
            <consortium name="DOE Joint Genome Institute"/>
            <person name="Kourist R."/>
            <person name="Kracht O."/>
            <person name="Bracharz F."/>
            <person name="Lipzen A."/>
            <person name="Nolan M."/>
            <person name="Ohm R."/>
            <person name="Grigoriev I."/>
            <person name="Sun S."/>
            <person name="Heitman J."/>
            <person name="Bruck T."/>
            <person name="Nowrousian M."/>
        </authorList>
    </citation>
    <scope>NUCLEOTIDE SEQUENCE [LARGE SCALE GENOMIC DNA]</scope>
    <source>
        <strain evidence="3 4">IBC0246</strain>
    </source>
</reference>
<feature type="chain" id="PRO_5012497818" evidence="1">
    <location>
        <begin position="16"/>
        <end position="391"/>
    </location>
</feature>
<dbReference type="RefSeq" id="XP_018280447.1">
    <property type="nucleotide sequence ID" value="XM_018426504.1"/>
</dbReference>
<dbReference type="EMBL" id="KQ087190">
    <property type="protein sequence ID" value="KLT43956.1"/>
    <property type="molecule type" value="Genomic_DNA"/>
</dbReference>
<dbReference type="STRING" id="879819.A0A0J0XSB2"/>
<evidence type="ECO:0000259" key="2">
    <source>
        <dbReference type="Pfam" id="PF00775"/>
    </source>
</evidence>
<dbReference type="GO" id="GO:0008199">
    <property type="term" value="F:ferric iron binding"/>
    <property type="evidence" value="ECO:0007669"/>
    <property type="project" value="InterPro"/>
</dbReference>
<dbReference type="Proteomes" id="UP000053611">
    <property type="component" value="Unassembled WGS sequence"/>
</dbReference>
<dbReference type="GeneID" id="28987107"/>
<dbReference type="InterPro" id="IPR015889">
    <property type="entry name" value="Intradiol_dOase_core"/>
</dbReference>
<dbReference type="SUPFAM" id="SSF49482">
    <property type="entry name" value="Aromatic compound dioxygenase"/>
    <property type="match status" value="1"/>
</dbReference>
<dbReference type="PANTHER" id="PTHR34315">
    <property type="match status" value="1"/>
</dbReference>
<protein>
    <submittedName>
        <fullName evidence="3">Aromatic compound dioxygenase</fullName>
    </submittedName>
</protein>
<name>A0A0J0XSB2_9TREE</name>
<evidence type="ECO:0000256" key="1">
    <source>
        <dbReference type="SAM" id="SignalP"/>
    </source>
</evidence>
<feature type="domain" description="Intradiol ring-cleavage dioxygenases" evidence="2">
    <location>
        <begin position="112"/>
        <end position="213"/>
    </location>
</feature>
<dbReference type="Pfam" id="PF00775">
    <property type="entry name" value="Dioxygenase_C"/>
    <property type="match status" value="1"/>
</dbReference>
<organism evidence="3 4">
    <name type="scientific">Cutaneotrichosporon oleaginosum</name>
    <dbReference type="NCBI Taxonomy" id="879819"/>
    <lineage>
        <taxon>Eukaryota</taxon>
        <taxon>Fungi</taxon>
        <taxon>Dikarya</taxon>
        <taxon>Basidiomycota</taxon>
        <taxon>Agaricomycotina</taxon>
        <taxon>Tremellomycetes</taxon>
        <taxon>Trichosporonales</taxon>
        <taxon>Trichosporonaceae</taxon>
        <taxon>Cutaneotrichosporon</taxon>
    </lineage>
</organism>
<dbReference type="GO" id="GO:0016702">
    <property type="term" value="F:oxidoreductase activity, acting on single donors with incorporation of molecular oxygen, incorporation of two atoms of oxygen"/>
    <property type="evidence" value="ECO:0007669"/>
    <property type="project" value="InterPro"/>
</dbReference>
<evidence type="ECO:0000313" key="4">
    <source>
        <dbReference type="Proteomes" id="UP000053611"/>
    </source>
</evidence>
<dbReference type="InterPro" id="IPR000627">
    <property type="entry name" value="Intradiol_dOase_C"/>
</dbReference>
<gene>
    <name evidence="3" type="ORF">CC85DRAFT_326858</name>
</gene>
<keyword evidence="3" id="KW-0560">Oxidoreductase</keyword>
<accession>A0A0J0XSB2</accession>
<proteinExistence type="predicted"/>
<evidence type="ECO:0000313" key="3">
    <source>
        <dbReference type="EMBL" id="KLT43956.1"/>
    </source>
</evidence>
<keyword evidence="4" id="KW-1185">Reference proteome</keyword>
<dbReference type="PANTHER" id="PTHR34315:SF1">
    <property type="entry name" value="INTRADIOL RING-CLEAVAGE DIOXYGENASES DOMAIN-CONTAINING PROTEIN-RELATED"/>
    <property type="match status" value="1"/>
</dbReference>
<keyword evidence="3" id="KW-0223">Dioxygenase</keyword>